<dbReference type="PANTHER" id="PTHR43709">
    <property type="entry name" value="ACONITATE ISOMERASE-RELATED"/>
    <property type="match status" value="1"/>
</dbReference>
<dbReference type="AlphaFoldDB" id="A0A9W9KLJ5"/>
<evidence type="ECO:0000256" key="1">
    <source>
        <dbReference type="ARBA" id="ARBA00007673"/>
    </source>
</evidence>
<evidence type="ECO:0008006" key="5">
    <source>
        <dbReference type="Google" id="ProtNLM"/>
    </source>
</evidence>
<dbReference type="OrthoDB" id="10267539at2759"/>
<comment type="caution">
    <text evidence="3">The sequence shown here is derived from an EMBL/GenBank/DDBJ whole genome shotgun (WGS) entry which is preliminary data.</text>
</comment>
<dbReference type="GeneID" id="81354264"/>
<dbReference type="Pfam" id="PF04303">
    <property type="entry name" value="PrpF"/>
    <property type="match status" value="1"/>
</dbReference>
<dbReference type="EMBL" id="JAPQKI010000003">
    <property type="protein sequence ID" value="KAJ5110146.1"/>
    <property type="molecule type" value="Genomic_DNA"/>
</dbReference>
<dbReference type="Proteomes" id="UP001149074">
    <property type="component" value="Unassembled WGS sequence"/>
</dbReference>
<keyword evidence="4" id="KW-1185">Reference proteome</keyword>
<dbReference type="SUPFAM" id="SSF54506">
    <property type="entry name" value="Diaminopimelate epimerase-like"/>
    <property type="match status" value="2"/>
</dbReference>
<dbReference type="GO" id="GO:0016853">
    <property type="term" value="F:isomerase activity"/>
    <property type="evidence" value="ECO:0007669"/>
    <property type="project" value="UniProtKB-KW"/>
</dbReference>
<reference evidence="3" key="1">
    <citation type="submission" date="2022-11" db="EMBL/GenBank/DDBJ databases">
        <authorList>
            <person name="Petersen C."/>
        </authorList>
    </citation>
    <scope>NUCLEOTIDE SEQUENCE</scope>
    <source>
        <strain evidence="3">IBT 30761</strain>
    </source>
</reference>
<dbReference type="InterPro" id="IPR007400">
    <property type="entry name" value="PrpF-like"/>
</dbReference>
<keyword evidence="2" id="KW-0413">Isomerase</keyword>
<name>A0A9W9KLJ5_9EURO</name>
<evidence type="ECO:0000256" key="2">
    <source>
        <dbReference type="ARBA" id="ARBA00023235"/>
    </source>
</evidence>
<accession>A0A9W9KLJ5</accession>
<dbReference type="Gene3D" id="3.10.310.10">
    <property type="entry name" value="Diaminopimelate Epimerase, Chain A, domain 1"/>
    <property type="match status" value="2"/>
</dbReference>
<protein>
    <recommendedName>
        <fullName evidence="5">PrpF protein</fullName>
    </recommendedName>
</protein>
<dbReference type="PANTHER" id="PTHR43709:SF2">
    <property type="entry name" value="DUF453 DOMAIN PROTEIN (AFU_ORTHOLOGUE AFUA_6G00360)"/>
    <property type="match status" value="1"/>
</dbReference>
<dbReference type="RefSeq" id="XP_056478257.1">
    <property type="nucleotide sequence ID" value="XM_056615285.1"/>
</dbReference>
<sequence length="419" mass="44703">MQATRKLKANMTLATHLDQFVSPIICPTRRKIPGVWMRSGTSKGLFLHERDLPPSTKAWESILLSAMGSVQANSRQVNGIGGATSTTSKVAIVSKSKRPSIDVDYTFVQVAPDQPRIDMTGNCGNIASGVGPFSLDEGLVTVQPGQSNVDIRIFNTNTRQTIVETVHVGPDGRFREDGVYELAGVEGRGSPIKVAFLNPEGSMTESMFPSGFKSETMAVSSLIAGKFSVRASLVDAANPFVLVDASSLPFQQGCPWPNVKDSDVLSVVEEIRRQGAVRFGLAPDMNDAGRVRGTPKIAFLSAVTGDEARADIEVLSFSLGKPHPSLQLTGAVCIAAAMAVHGTVAWELAGGKKTERMHKHGMAVDGQEIAAAIPVGIRHPSGVIETETVLGVDSEGEACVQQVAVFRTARRLFEGNVFY</sequence>
<evidence type="ECO:0000313" key="3">
    <source>
        <dbReference type="EMBL" id="KAJ5110146.1"/>
    </source>
</evidence>
<proteinExistence type="inferred from homology"/>
<evidence type="ECO:0000313" key="4">
    <source>
        <dbReference type="Proteomes" id="UP001149074"/>
    </source>
</evidence>
<comment type="similarity">
    <text evidence="1">Belongs to the PrpF family.</text>
</comment>
<gene>
    <name evidence="3" type="ORF">N7532_002791</name>
</gene>
<organism evidence="3 4">
    <name type="scientific">Penicillium argentinense</name>
    <dbReference type="NCBI Taxonomy" id="1131581"/>
    <lineage>
        <taxon>Eukaryota</taxon>
        <taxon>Fungi</taxon>
        <taxon>Dikarya</taxon>
        <taxon>Ascomycota</taxon>
        <taxon>Pezizomycotina</taxon>
        <taxon>Eurotiomycetes</taxon>
        <taxon>Eurotiomycetidae</taxon>
        <taxon>Eurotiales</taxon>
        <taxon>Aspergillaceae</taxon>
        <taxon>Penicillium</taxon>
    </lineage>
</organism>
<reference evidence="3" key="2">
    <citation type="journal article" date="2023" name="IMA Fungus">
        <title>Comparative genomic study of the Penicillium genus elucidates a diverse pangenome and 15 lateral gene transfer events.</title>
        <authorList>
            <person name="Petersen C."/>
            <person name="Sorensen T."/>
            <person name="Nielsen M.R."/>
            <person name="Sondergaard T.E."/>
            <person name="Sorensen J.L."/>
            <person name="Fitzpatrick D.A."/>
            <person name="Frisvad J.C."/>
            <person name="Nielsen K.L."/>
        </authorList>
    </citation>
    <scope>NUCLEOTIDE SEQUENCE</scope>
    <source>
        <strain evidence="3">IBT 30761</strain>
    </source>
</reference>